<evidence type="ECO:0000256" key="1">
    <source>
        <dbReference type="SAM" id="MobiDB-lite"/>
    </source>
</evidence>
<accession>A0A1V3C0G3</accession>
<evidence type="ECO:0000313" key="3">
    <source>
        <dbReference type="Proteomes" id="UP000189004"/>
    </source>
</evidence>
<dbReference type="AlphaFoldDB" id="A0A1V3C0G3"/>
<comment type="caution">
    <text evidence="2">The sequence shown here is derived from an EMBL/GenBank/DDBJ whole genome shotgun (WGS) entry which is preliminary data.</text>
</comment>
<organism evidence="2 3">
    <name type="scientific">Nocardiopsis sinuspersici</name>
    <dbReference type="NCBI Taxonomy" id="501010"/>
    <lineage>
        <taxon>Bacteria</taxon>
        <taxon>Bacillati</taxon>
        <taxon>Actinomycetota</taxon>
        <taxon>Actinomycetes</taxon>
        <taxon>Streptosporangiales</taxon>
        <taxon>Nocardiopsidaceae</taxon>
        <taxon>Nocardiopsis</taxon>
    </lineage>
</organism>
<feature type="region of interest" description="Disordered" evidence="1">
    <location>
        <begin position="1"/>
        <end position="40"/>
    </location>
</feature>
<dbReference type="RefSeq" id="WP_077690697.1">
    <property type="nucleotide sequence ID" value="NZ_MCOK01000001.1"/>
</dbReference>
<dbReference type="STRING" id="501010.NOSIN_11165"/>
<keyword evidence="3" id="KW-1185">Reference proteome</keyword>
<name>A0A1V3C0G3_9ACTN</name>
<dbReference type="EMBL" id="MCOK01000001">
    <property type="protein sequence ID" value="OOC54294.1"/>
    <property type="molecule type" value="Genomic_DNA"/>
</dbReference>
<proteinExistence type="predicted"/>
<dbReference type="OrthoDB" id="4182570at2"/>
<protein>
    <submittedName>
        <fullName evidence="2">Uncharacterized protein</fullName>
    </submittedName>
</protein>
<dbReference type="Proteomes" id="UP000189004">
    <property type="component" value="Unassembled WGS sequence"/>
</dbReference>
<reference evidence="3" key="1">
    <citation type="submission" date="2016-08" db="EMBL/GenBank/DDBJ databases">
        <authorList>
            <person name="Tokovenko B."/>
            <person name="Kalinowski J."/>
        </authorList>
    </citation>
    <scope>NUCLEOTIDE SEQUENCE [LARGE SCALE GENOMIC DNA]</scope>
    <source>
        <strain evidence="3">UTMC102</strain>
    </source>
</reference>
<gene>
    <name evidence="2" type="ORF">NOSIN_11165</name>
</gene>
<evidence type="ECO:0000313" key="2">
    <source>
        <dbReference type="EMBL" id="OOC54294.1"/>
    </source>
</evidence>
<sequence>MTPEEPWDADAYADAADGTPPETRGNDRSGPSAGNTVQDNQGQVVSADSINGGVHQYHQYREFLGEAATRRLRHAAELGPDRVREILATFCPSDARKYTAFTEELARHRLGLVTGEPGRGRTSAAIHALATLRPGEPVDEVIADADVADAGLAGITLSSERPRFMDLSDLRGPGAEQRAAVRKLVEKVRASGALLIVICRSGPWEQELAACRARLRVDAPAHAVDVFRHVMGGLYGVDRARRWAADPRVAAALSGAGPDSAVRLARDAERTSSPHAPLAEEDHTAWIERALKEFTDAADVLPGWFPHDRDDRENEFLRVLTQAVALLEGAPSPTVVHHAHGLAERWGVSPMRPTPISGGGFTEYLSGIGAHLHQDRVRFHRPGHGDDALGHLWREHPDARASFQEWACAATPALSRGERVEVARRWLTLARRYRDPAPLETLLDQWSASPTLQPAAVPAIAEAAVTRELGAPIRNRLYRIASSRKPTPRDRMVLEVCRVYGRIQPKTALTRLRHLAGKAQEAWKEDLLRALEDIAAEPGNLPVVLDAVSEWVDGDGRRSTLAARALLRLLEAQAPEDFRVLNGLRRGALEPGTVSAAWCAVHLSAVRPDPVLWSWLDALAVQRRTDGPVPASLLGAASRNPGFADTLGRCARRWSHAHTRTSPAVEELRCALDET</sequence>